<dbReference type="InterPro" id="IPR005123">
    <property type="entry name" value="Oxoglu/Fe-dep_dioxygenase_dom"/>
</dbReference>
<dbReference type="Pfam" id="PF13532">
    <property type="entry name" value="2OG-FeII_Oxy_2"/>
    <property type="match status" value="1"/>
</dbReference>
<name>A0ABT1THU2_9GAMM</name>
<evidence type="ECO:0000259" key="1">
    <source>
        <dbReference type="PROSITE" id="PS51471"/>
    </source>
</evidence>
<dbReference type="RefSeq" id="WP_256602634.1">
    <property type="nucleotide sequence ID" value="NZ_JANIBJ010000020.1"/>
</dbReference>
<proteinExistence type="predicted"/>
<sequence>MMHCPELELIENFYDAVSSKSLLEHFLQAHDWPDNRYAFAGRQFVLPRLQTWHADAGVRYSYSNNLLHTRPWTEPLLQIRADVEQRLDCRFNSVLVNYYRNGDDFVGWHADDEPELADSPAIASLSFGAARPLLFRHKISGETGGLVLPRGSLLLMKPAFQSHWLHSVPRDGRITGQRINLTFRRVGRPTA</sequence>
<keyword evidence="3" id="KW-1185">Reference proteome</keyword>
<comment type="caution">
    <text evidence="2">The sequence shown here is derived from an EMBL/GenBank/DDBJ whole genome shotgun (WGS) entry which is preliminary data.</text>
</comment>
<dbReference type="InterPro" id="IPR032854">
    <property type="entry name" value="ALKBH3"/>
</dbReference>
<dbReference type="SUPFAM" id="SSF51197">
    <property type="entry name" value="Clavaminate synthase-like"/>
    <property type="match status" value="1"/>
</dbReference>
<feature type="domain" description="Fe2OG dioxygenase" evidence="1">
    <location>
        <begin position="90"/>
        <end position="187"/>
    </location>
</feature>
<protein>
    <submittedName>
        <fullName evidence="2">Alpha-ketoglutarate-dependent dioxygenase AlkB</fullName>
    </submittedName>
</protein>
<dbReference type="InterPro" id="IPR027450">
    <property type="entry name" value="AlkB-like"/>
</dbReference>
<dbReference type="Gene3D" id="2.60.120.590">
    <property type="entry name" value="Alpha-ketoglutarate-dependent dioxygenase AlkB-like"/>
    <property type="match status" value="1"/>
</dbReference>
<evidence type="ECO:0000313" key="3">
    <source>
        <dbReference type="Proteomes" id="UP001524499"/>
    </source>
</evidence>
<evidence type="ECO:0000313" key="2">
    <source>
        <dbReference type="EMBL" id="MCQ8104823.1"/>
    </source>
</evidence>
<dbReference type="PANTHER" id="PTHR31212">
    <property type="entry name" value="ALPHA-KETOGLUTARATE-DEPENDENT DIOXYGENASE ALKB HOMOLOG 3"/>
    <property type="match status" value="1"/>
</dbReference>
<dbReference type="PANTHER" id="PTHR31212:SF4">
    <property type="entry name" value="ALPHA-KETOGLUTARATE-DEPENDENT DIOXYGENASE ALKB HOMOLOG 3"/>
    <property type="match status" value="1"/>
</dbReference>
<dbReference type="EMBL" id="JANIBJ010000020">
    <property type="protein sequence ID" value="MCQ8104823.1"/>
    <property type="molecule type" value="Genomic_DNA"/>
</dbReference>
<dbReference type="GO" id="GO:0051213">
    <property type="term" value="F:dioxygenase activity"/>
    <property type="evidence" value="ECO:0007669"/>
    <property type="project" value="UniProtKB-KW"/>
</dbReference>
<dbReference type="InterPro" id="IPR037151">
    <property type="entry name" value="AlkB-like_sf"/>
</dbReference>
<reference evidence="2 3" key="1">
    <citation type="submission" date="2022-07" db="EMBL/GenBank/DDBJ databases">
        <title>Methylomonas rivi sp. nov., Methylomonas rosea sp. nov., Methylomonas aureus sp. nov. and Methylomonas subterranea sp. nov., four novel methanotrophs isolated from a freshwater creek and the deep terrestrial subsurface.</title>
        <authorList>
            <person name="Abin C."/>
            <person name="Sankaranarayanan K."/>
            <person name="Garner C."/>
            <person name="Sindelar R."/>
            <person name="Kotary K."/>
            <person name="Garner R."/>
            <person name="Barclay S."/>
            <person name="Lawson P."/>
            <person name="Krumholz L."/>
        </authorList>
    </citation>
    <scope>NUCLEOTIDE SEQUENCE [LARGE SCALE GENOMIC DNA]</scope>
    <source>
        <strain evidence="2 3">SURF-2</strain>
    </source>
</reference>
<dbReference type="PROSITE" id="PS51471">
    <property type="entry name" value="FE2OG_OXY"/>
    <property type="match status" value="1"/>
</dbReference>
<organism evidence="2 3">
    <name type="scientific">Methylomonas subterranea</name>
    <dbReference type="NCBI Taxonomy" id="2952225"/>
    <lineage>
        <taxon>Bacteria</taxon>
        <taxon>Pseudomonadati</taxon>
        <taxon>Pseudomonadota</taxon>
        <taxon>Gammaproteobacteria</taxon>
        <taxon>Methylococcales</taxon>
        <taxon>Methylococcaceae</taxon>
        <taxon>Methylomonas</taxon>
    </lineage>
</organism>
<gene>
    <name evidence="2" type="ORF">NP590_11955</name>
</gene>
<dbReference type="Proteomes" id="UP001524499">
    <property type="component" value="Unassembled WGS sequence"/>
</dbReference>
<accession>A0ABT1THU2</accession>
<keyword evidence="2" id="KW-0223">Dioxygenase</keyword>
<keyword evidence="2" id="KW-0560">Oxidoreductase</keyword>